<accession>A0ABP9UXE8</accession>
<dbReference type="RefSeq" id="WP_346187976.1">
    <property type="nucleotide sequence ID" value="NZ_BAABRL010000003.1"/>
</dbReference>
<gene>
    <name evidence="2" type="ORF">Rhal01_01308</name>
</gene>
<proteinExistence type="predicted"/>
<feature type="signal peptide" evidence="1">
    <location>
        <begin position="1"/>
        <end position="20"/>
    </location>
</feature>
<dbReference type="SUPFAM" id="SSF54427">
    <property type="entry name" value="NTF2-like"/>
    <property type="match status" value="1"/>
</dbReference>
<sequence>MKTITLLLALLFALPTLVIAAEVKADQKEATPKQALEAFKKALKAKDVEAARRHIVLYDILPERSIKEFKRHINDLIELHQNGWDFTLLEEKIEGDCAVIIINESKKNGKASFDIDPVYLLRQDGQWKVFVNMSSYRLAVEADQTKEPTFLLLKDWYKNRKAELKAQHKAKP</sequence>
<evidence type="ECO:0000256" key="1">
    <source>
        <dbReference type="SAM" id="SignalP"/>
    </source>
</evidence>
<protein>
    <recommendedName>
        <fullName evidence="4">Nuclear transport factor 2 family protein</fullName>
    </recommendedName>
</protein>
<organism evidence="2 3">
    <name type="scientific">Rubritalea halochordaticola</name>
    <dbReference type="NCBI Taxonomy" id="714537"/>
    <lineage>
        <taxon>Bacteria</taxon>
        <taxon>Pseudomonadati</taxon>
        <taxon>Verrucomicrobiota</taxon>
        <taxon>Verrucomicrobiia</taxon>
        <taxon>Verrucomicrobiales</taxon>
        <taxon>Rubritaleaceae</taxon>
        <taxon>Rubritalea</taxon>
    </lineage>
</organism>
<evidence type="ECO:0000313" key="3">
    <source>
        <dbReference type="Proteomes" id="UP001424741"/>
    </source>
</evidence>
<keyword evidence="1" id="KW-0732">Signal</keyword>
<evidence type="ECO:0000313" key="2">
    <source>
        <dbReference type="EMBL" id="GAA5495136.1"/>
    </source>
</evidence>
<feature type="chain" id="PRO_5046690273" description="Nuclear transport factor 2 family protein" evidence="1">
    <location>
        <begin position="21"/>
        <end position="172"/>
    </location>
</feature>
<name>A0ABP9UXE8_9BACT</name>
<reference evidence="2 3" key="1">
    <citation type="submission" date="2024-02" db="EMBL/GenBank/DDBJ databases">
        <title>Rubritalea halochordaticola NBRC 107102.</title>
        <authorList>
            <person name="Ichikawa N."/>
            <person name="Katano-Makiyama Y."/>
            <person name="Hidaka K."/>
        </authorList>
    </citation>
    <scope>NUCLEOTIDE SEQUENCE [LARGE SCALE GENOMIC DNA]</scope>
    <source>
        <strain evidence="2 3">NBRC 107102</strain>
    </source>
</reference>
<comment type="caution">
    <text evidence="2">The sequence shown here is derived from an EMBL/GenBank/DDBJ whole genome shotgun (WGS) entry which is preliminary data.</text>
</comment>
<dbReference type="Gene3D" id="3.10.450.50">
    <property type="match status" value="1"/>
</dbReference>
<keyword evidence="3" id="KW-1185">Reference proteome</keyword>
<dbReference type="Proteomes" id="UP001424741">
    <property type="component" value="Unassembled WGS sequence"/>
</dbReference>
<dbReference type="InterPro" id="IPR032710">
    <property type="entry name" value="NTF2-like_dom_sf"/>
</dbReference>
<dbReference type="EMBL" id="BAABRL010000003">
    <property type="protein sequence ID" value="GAA5495136.1"/>
    <property type="molecule type" value="Genomic_DNA"/>
</dbReference>
<evidence type="ECO:0008006" key="4">
    <source>
        <dbReference type="Google" id="ProtNLM"/>
    </source>
</evidence>